<reference evidence="2" key="2">
    <citation type="submission" date="2011-01" db="EMBL/GenBank/DDBJ databases">
        <title>The Non-contiguous Finished genome of Clostridium papyrosolvens.</title>
        <authorList>
            <person name="Lucas S."/>
            <person name="Copeland A."/>
            <person name="Lapidus A."/>
            <person name="Cheng J.-F."/>
            <person name="Goodwin L."/>
            <person name="Pitluck S."/>
            <person name="Misra M."/>
            <person name="Chertkov O."/>
            <person name="Detter J.C."/>
            <person name="Han C."/>
            <person name="Tapia R."/>
            <person name="Land M."/>
            <person name="Hauser L."/>
            <person name="Kyrpides N."/>
            <person name="Ivanova N."/>
            <person name="Pagani I."/>
            <person name="Mouttaki H."/>
            <person name="He Z."/>
            <person name="Zhou J."/>
            <person name="Hemme C.L."/>
            <person name="Woyke T."/>
        </authorList>
    </citation>
    <scope>NUCLEOTIDE SEQUENCE [LARGE SCALE GENOMIC DNA]</scope>
    <source>
        <strain evidence="2">DSM 2782</strain>
    </source>
</reference>
<organism evidence="2 3">
    <name type="scientific">Ruminiclostridium papyrosolvens DSM 2782</name>
    <dbReference type="NCBI Taxonomy" id="588581"/>
    <lineage>
        <taxon>Bacteria</taxon>
        <taxon>Bacillati</taxon>
        <taxon>Bacillota</taxon>
        <taxon>Clostridia</taxon>
        <taxon>Eubacteriales</taxon>
        <taxon>Oscillospiraceae</taxon>
        <taxon>Ruminiclostridium</taxon>
    </lineage>
</organism>
<evidence type="ECO:0000313" key="3">
    <source>
        <dbReference type="Proteomes" id="UP000003860"/>
    </source>
</evidence>
<sequence length="96" mass="10945">MDNTVEAKLKELIIKNLLMKVSAQDITDETDLVRDFVLDSLQMLRLVWDIEIAFGISIQNQDSMVKLVAKYKLLKEYVLKRVSESTAMPAGTEKNV</sequence>
<dbReference type="InterPro" id="IPR036736">
    <property type="entry name" value="ACP-like_sf"/>
</dbReference>
<dbReference type="EMBL" id="ACXX02000005">
    <property type="protein sequence ID" value="EGD48006.1"/>
    <property type="molecule type" value="Genomic_DNA"/>
</dbReference>
<dbReference type="STRING" id="588581.Cpap_2692"/>
<dbReference type="Pfam" id="PF00550">
    <property type="entry name" value="PP-binding"/>
    <property type="match status" value="1"/>
</dbReference>
<protein>
    <submittedName>
        <fullName evidence="2">Phosphopantetheine-binding protein</fullName>
    </submittedName>
</protein>
<reference evidence="2" key="1">
    <citation type="submission" date="2009-07" db="EMBL/GenBank/DDBJ databases">
        <authorList>
            <consortium name="US DOE Joint Genome Institute (JGI-PGF)"/>
            <person name="Lucas S."/>
            <person name="Copeland A."/>
            <person name="Lapidus A."/>
            <person name="Glavina del Rio T."/>
            <person name="Tice H."/>
            <person name="Bruce D."/>
            <person name="Goodwin L."/>
            <person name="Pitluck S."/>
            <person name="Larimer F."/>
            <person name="Land M.L."/>
            <person name="Mouttaki H."/>
            <person name="He Z."/>
            <person name="Zhou J."/>
            <person name="Hemme C.L."/>
        </authorList>
    </citation>
    <scope>NUCLEOTIDE SEQUENCE [LARGE SCALE GENOMIC DNA]</scope>
    <source>
        <strain evidence="2">DSM 2782</strain>
    </source>
</reference>
<dbReference type="Gene3D" id="1.10.1200.10">
    <property type="entry name" value="ACP-like"/>
    <property type="match status" value="1"/>
</dbReference>
<gene>
    <name evidence="2" type="ORF">Cpap_2692</name>
</gene>
<name>F1TC91_9FIRM</name>
<feature type="domain" description="Carrier" evidence="1">
    <location>
        <begin position="18"/>
        <end position="59"/>
    </location>
</feature>
<dbReference type="AlphaFoldDB" id="F1TC91"/>
<dbReference type="OrthoDB" id="9804551at2"/>
<accession>F1TC91</accession>
<evidence type="ECO:0000259" key="1">
    <source>
        <dbReference type="Pfam" id="PF00550"/>
    </source>
</evidence>
<dbReference type="InterPro" id="IPR009081">
    <property type="entry name" value="PP-bd_ACP"/>
</dbReference>
<dbReference type="SUPFAM" id="SSF47336">
    <property type="entry name" value="ACP-like"/>
    <property type="match status" value="1"/>
</dbReference>
<dbReference type="RefSeq" id="WP_004618810.1">
    <property type="nucleotide sequence ID" value="NZ_ACXX02000005.1"/>
</dbReference>
<dbReference type="Proteomes" id="UP000003860">
    <property type="component" value="Unassembled WGS sequence"/>
</dbReference>
<keyword evidence="3" id="KW-1185">Reference proteome</keyword>
<comment type="caution">
    <text evidence="2">The sequence shown here is derived from an EMBL/GenBank/DDBJ whole genome shotgun (WGS) entry which is preliminary data.</text>
</comment>
<evidence type="ECO:0000313" key="2">
    <source>
        <dbReference type="EMBL" id="EGD48006.1"/>
    </source>
</evidence>
<proteinExistence type="predicted"/>